<reference evidence="3 4" key="1">
    <citation type="submission" date="2019-07" db="EMBL/GenBank/DDBJ databases">
        <title>Whole genome shotgun sequence of Enterococcus villorum NBRC 100699.</title>
        <authorList>
            <person name="Hosoyama A."/>
            <person name="Uohara A."/>
            <person name="Ohji S."/>
            <person name="Ichikawa N."/>
        </authorList>
    </citation>
    <scope>NUCLEOTIDE SEQUENCE [LARGE SCALE GENOMIC DNA]</scope>
    <source>
        <strain evidence="3 4">NBRC 100699</strain>
    </source>
</reference>
<dbReference type="RefSeq" id="WP_010750712.1">
    <property type="nucleotide sequence ID" value="NZ_BJWF01000010.1"/>
</dbReference>
<comment type="caution">
    <text evidence="3">The sequence shown here is derived from an EMBL/GenBank/DDBJ whole genome shotgun (WGS) entry which is preliminary data.</text>
</comment>
<proteinExistence type="predicted"/>
<feature type="coiled-coil region" evidence="1">
    <location>
        <begin position="926"/>
        <end position="953"/>
    </location>
</feature>
<dbReference type="Proteomes" id="UP000321830">
    <property type="component" value="Unassembled WGS sequence"/>
</dbReference>
<organism evidence="3 4">
    <name type="scientific">Enterococcus villorum</name>
    <dbReference type="NCBI Taxonomy" id="112904"/>
    <lineage>
        <taxon>Bacteria</taxon>
        <taxon>Bacillati</taxon>
        <taxon>Bacillota</taxon>
        <taxon>Bacilli</taxon>
        <taxon>Lactobacillales</taxon>
        <taxon>Enterococcaceae</taxon>
        <taxon>Enterococcus</taxon>
    </lineage>
</organism>
<gene>
    <name evidence="3" type="ORF">EVI01_11290</name>
</gene>
<feature type="compositionally biased region" description="Basic and acidic residues" evidence="2">
    <location>
        <begin position="864"/>
        <end position="882"/>
    </location>
</feature>
<dbReference type="AlphaFoldDB" id="A0A511J1C3"/>
<name>A0A511J1C3_9ENTE</name>
<evidence type="ECO:0000256" key="1">
    <source>
        <dbReference type="SAM" id="Coils"/>
    </source>
</evidence>
<sequence>MRTTEAKDFERRIDMLALTLSLKWKNEKCFDNSEGYHLLFSTYIEMIKNDNDHFFVEKEKKDPILRSLKRTIDLYSFKDASTIEECLHKMRSDEPTDFMIYPCNFVAKIDPTGKKVGHRVGLIIYKKRNHFVVVKVDKEKYFDGNQLSYLEFSNEKIGKLSQLLFLKRDDQPAEMYLILKKLINCSQNDHFVPISTKMKRQKTGTCAVSEIEASLKVALFNCQKNLFSLDKGEKLLPNWNSKYTKATLEMRKRFLSAMKGDNQDWNQHFDYVFNCYVHKDKTYDSQTRQKLFGLDLYIPEMFMNKGKILNQEESSSLEKINEPSIFIQAKYSIYADDKKLKMITNDDLKDELSQLESYLKILEERLPFVTIERAKNLFQQEQKFLQDRIEIYQTEIKSRQEIQLKSKKETQESLITTKNVGLNQKKNREQLSPQKVTTASKKFVEKIDMLAFTLSLKKENEQSFHTSEAYQLLFSIYVEMIKNDKDHFFVEKGKKESIILSLERTINFYNFKDMHTPHGYLDRMKTDDPTDFAIFPCKFMAKVDGFCKPNLSTHLSGLIIYKKENHFIVMKVDKQSDHQLSYLEIPKENMAGLSQFLFFGRNFLHCEESLVLKKLVQLSKNDHFIPISAEMEKQKAGNHSVSALETSSKVALFNCQKDLFSLDKDEKIRPYWNLKYAKDTLEMRKRFLTAMKRDDPKWNRHFDYIFSCYAHKDKTYDHETRQKLYGKDLYISEMFMNTEKILSQKKTNSLEKINEPSIFIQAKYRMYADDKKLKVMADTNLKDELSQLENHLKILNGRLPFINIKKAKKILQQEKKYLKKCRKNHQAEIKRRQEIQLENKNETQESLIIQKDVVLNQKEKSEQQSFKRVEVRPKENQQERQQKMGQRSFLAIQQRGEKKQNTACCSGLSKRLLSMFSKNEHRNIQFQQERKRMEDLSKKIHAEIQQKKKQKNLLTIQHR</sequence>
<keyword evidence="1" id="KW-0175">Coiled coil</keyword>
<accession>A0A511J1C3</accession>
<evidence type="ECO:0000313" key="3">
    <source>
        <dbReference type="EMBL" id="GEL91792.1"/>
    </source>
</evidence>
<feature type="region of interest" description="Disordered" evidence="2">
    <location>
        <begin position="864"/>
        <end position="886"/>
    </location>
</feature>
<dbReference type="EMBL" id="BJWF01000010">
    <property type="protein sequence ID" value="GEL91792.1"/>
    <property type="molecule type" value="Genomic_DNA"/>
</dbReference>
<feature type="coiled-coil region" evidence="1">
    <location>
        <begin position="778"/>
        <end position="824"/>
    </location>
</feature>
<evidence type="ECO:0000256" key="2">
    <source>
        <dbReference type="SAM" id="MobiDB-lite"/>
    </source>
</evidence>
<protein>
    <submittedName>
        <fullName evidence="3">Uncharacterized protein</fullName>
    </submittedName>
</protein>
<evidence type="ECO:0000313" key="4">
    <source>
        <dbReference type="Proteomes" id="UP000321830"/>
    </source>
</evidence>